<keyword evidence="1" id="KW-1133">Transmembrane helix</keyword>
<proteinExistence type="predicted"/>
<sequence length="172" mass="19430">MLYKVFLLGIIIFSSISIGNIIVGEKEQRLKALSELENCIKAMRNGMVYQGMTFYEALKHTGRVGLNGFFGNCAEILRQHPEWEARQVYDQALKEPGEKMGYLQEPEKEALRDLLMRLSTALVVEQISDAAAIFFRQLHMIHGELLEVQRTKSRAIKTVCLLCGLATAVILV</sequence>
<dbReference type="RefSeq" id="WP_249279515.1">
    <property type="nucleotide sequence ID" value="NZ_JACRSS010000001.1"/>
</dbReference>
<evidence type="ECO:0000256" key="1">
    <source>
        <dbReference type="SAM" id="Phobius"/>
    </source>
</evidence>
<protein>
    <recommendedName>
        <fullName evidence="4">Stage III sporulation protein AB</fullName>
    </recommendedName>
</protein>
<evidence type="ECO:0000313" key="2">
    <source>
        <dbReference type="EMBL" id="MBC8537620.1"/>
    </source>
</evidence>
<evidence type="ECO:0008006" key="4">
    <source>
        <dbReference type="Google" id="ProtNLM"/>
    </source>
</evidence>
<gene>
    <name evidence="2" type="ORF">H8693_01585</name>
</gene>
<dbReference type="InterPro" id="IPR014198">
    <property type="entry name" value="Spore_III_AB"/>
</dbReference>
<evidence type="ECO:0000313" key="3">
    <source>
        <dbReference type="Proteomes" id="UP000617951"/>
    </source>
</evidence>
<feature type="transmembrane region" description="Helical" evidence="1">
    <location>
        <begin position="6"/>
        <end position="23"/>
    </location>
</feature>
<organism evidence="2 3">
    <name type="scientific">Guopingia tenuis</name>
    <dbReference type="NCBI Taxonomy" id="2763656"/>
    <lineage>
        <taxon>Bacteria</taxon>
        <taxon>Bacillati</taxon>
        <taxon>Bacillota</taxon>
        <taxon>Clostridia</taxon>
        <taxon>Christensenellales</taxon>
        <taxon>Christensenellaceae</taxon>
        <taxon>Guopingia</taxon>
    </lineage>
</organism>
<keyword evidence="1" id="KW-0472">Membrane</keyword>
<accession>A0A926HW37</accession>
<keyword evidence="1" id="KW-0812">Transmembrane</keyword>
<dbReference type="AlphaFoldDB" id="A0A926HW37"/>
<dbReference type="Pfam" id="PF09548">
    <property type="entry name" value="Spore_III_AB"/>
    <property type="match status" value="1"/>
</dbReference>
<keyword evidence="3" id="KW-1185">Reference proteome</keyword>
<reference evidence="2" key="1">
    <citation type="submission" date="2020-08" db="EMBL/GenBank/DDBJ databases">
        <title>Genome public.</title>
        <authorList>
            <person name="Liu C."/>
            <person name="Sun Q."/>
        </authorList>
    </citation>
    <scope>NUCLEOTIDE SEQUENCE</scope>
    <source>
        <strain evidence="2">NSJ-63</strain>
    </source>
</reference>
<dbReference type="Proteomes" id="UP000617951">
    <property type="component" value="Unassembled WGS sequence"/>
</dbReference>
<name>A0A926HW37_9FIRM</name>
<dbReference type="EMBL" id="JACRSS010000001">
    <property type="protein sequence ID" value="MBC8537620.1"/>
    <property type="molecule type" value="Genomic_DNA"/>
</dbReference>
<comment type="caution">
    <text evidence="2">The sequence shown here is derived from an EMBL/GenBank/DDBJ whole genome shotgun (WGS) entry which is preliminary data.</text>
</comment>